<dbReference type="Pfam" id="PF06602">
    <property type="entry name" value="Myotub-related"/>
    <property type="match status" value="1"/>
</dbReference>
<dbReference type="SUPFAM" id="SSF52799">
    <property type="entry name" value="(Phosphotyrosine protein) phosphatases II"/>
    <property type="match status" value="2"/>
</dbReference>
<dbReference type="SUPFAM" id="SSF50729">
    <property type="entry name" value="PH domain-like"/>
    <property type="match status" value="1"/>
</dbReference>
<sequence length="620" mass="70945">MEFAELIRTPKLDRVVLHRPLCASVEGTLCITSHHLIFSSRRQGNEELWLLHRMVDSVERRIGALSGSLFLKCKDFRILQLDITGVEQCHNVANSIECLSTLDNVKVFYPFFHRALFDIMEDGWSAFTIEHDFARIKLLSDEWRISTVNKDYSVCASYPDRVIVPKNIEDSVLVGSASFRQSGRFPVLSYLHKRVKTALLRCGQPMVGTAMRRSKDDEKLLNSLLTSGKKGFIIDTRTQNVAQLSRTRGGGFEPEMHYPMWRRLHKPIERYHVLLDSLSKLVEEIYPLSDGMSTSPNGAVGIMSSLPFMSRWRELYSKPHEKTSRRHSLSLSTKLQAHISRNHLAVSDTGVSMDKWLSRLESSGWLGHIKDVLTCACFVAQCLDQDETSVVVHGTEGMDGTLLACSIAQVILDPDCRTVRGFEALVEREWLQAGHPFLLRCQHGAFAPAGTHTKDQSPTFFMFLDCVFQIHQQFACSFEFSENFLIMLFEHSYCSSFGTFLSNSERDRKELRLPTKTVSLWSYVNRPEVLPTLLNPMYDPNNSVIWPSVAPQSLVLWPGVFLRWVYNQRPQQEAWVTISEIRDRDKELRSKAIRLRRQLLELEQEAVVQGLLQDSLCLLE</sequence>
<proteinExistence type="inferred from homology"/>
<dbReference type="GO" id="GO:0010507">
    <property type="term" value="P:negative regulation of autophagy"/>
    <property type="evidence" value="ECO:0007669"/>
    <property type="project" value="TreeGrafter"/>
</dbReference>
<protein>
    <submittedName>
        <fullName evidence="3">Putative phosphatidylinositol 3-phosphate 3-phosphatase myotubularin mtm1</fullName>
    </submittedName>
</protein>
<organism evidence="3">
    <name type="scientific">Ixodes ricinus</name>
    <name type="common">Common tick</name>
    <name type="synonym">Acarus ricinus</name>
    <dbReference type="NCBI Taxonomy" id="34613"/>
    <lineage>
        <taxon>Eukaryota</taxon>
        <taxon>Metazoa</taxon>
        <taxon>Ecdysozoa</taxon>
        <taxon>Arthropoda</taxon>
        <taxon>Chelicerata</taxon>
        <taxon>Arachnida</taxon>
        <taxon>Acari</taxon>
        <taxon>Parasitiformes</taxon>
        <taxon>Ixodida</taxon>
        <taxon>Ixodoidea</taxon>
        <taxon>Ixodidae</taxon>
        <taxon>Ixodinae</taxon>
        <taxon>Ixodes</taxon>
    </lineage>
</organism>
<comment type="similarity">
    <text evidence="1">Belongs to the protein-tyrosine phosphatase family. Non-receptor class myotubularin subfamily.</text>
</comment>
<dbReference type="GO" id="GO:0046856">
    <property type="term" value="P:phosphatidylinositol dephosphorylation"/>
    <property type="evidence" value="ECO:0007669"/>
    <property type="project" value="TreeGrafter"/>
</dbReference>
<accession>A0A6B0VG62</accession>
<evidence type="ECO:0000313" key="3">
    <source>
        <dbReference type="EMBL" id="MXV00269.1"/>
    </source>
</evidence>
<dbReference type="Gene3D" id="2.30.29.30">
    <property type="entry name" value="Pleckstrin-homology domain (PH domain)/Phosphotyrosine-binding domain (PTB)"/>
    <property type="match status" value="1"/>
</dbReference>
<dbReference type="PROSITE" id="PS51339">
    <property type="entry name" value="PPASE_MYOTUBULARIN"/>
    <property type="match status" value="1"/>
</dbReference>
<dbReference type="CDD" id="cd13211">
    <property type="entry name" value="PH-GRAM_MTMR9"/>
    <property type="match status" value="1"/>
</dbReference>
<dbReference type="InterPro" id="IPR029021">
    <property type="entry name" value="Prot-tyrosine_phosphatase-like"/>
</dbReference>
<dbReference type="CDD" id="cd14536">
    <property type="entry name" value="PTP-MTMR9"/>
    <property type="match status" value="1"/>
</dbReference>
<feature type="domain" description="Myotubularin phosphatase" evidence="2">
    <location>
        <begin position="123"/>
        <end position="561"/>
    </location>
</feature>
<evidence type="ECO:0000259" key="2">
    <source>
        <dbReference type="PROSITE" id="PS51339"/>
    </source>
</evidence>
<dbReference type="InterPro" id="IPR011993">
    <property type="entry name" value="PH-like_dom_sf"/>
</dbReference>
<dbReference type="PANTHER" id="PTHR10807:SF73">
    <property type="entry name" value="LD06050P"/>
    <property type="match status" value="1"/>
</dbReference>
<evidence type="ECO:0000256" key="1">
    <source>
        <dbReference type="ARBA" id="ARBA00007471"/>
    </source>
</evidence>
<dbReference type="EMBL" id="GIFC01018185">
    <property type="protein sequence ID" value="MXV00269.1"/>
    <property type="molecule type" value="Transcribed_RNA"/>
</dbReference>
<dbReference type="InterPro" id="IPR010569">
    <property type="entry name" value="Myotubularin-like_Pase_dom"/>
</dbReference>
<dbReference type="PANTHER" id="PTHR10807">
    <property type="entry name" value="MYOTUBULARIN-RELATED"/>
    <property type="match status" value="1"/>
</dbReference>
<name>A0A6B0VG62_IXORI</name>
<dbReference type="InterPro" id="IPR030564">
    <property type="entry name" value="Myotubularin"/>
</dbReference>
<dbReference type="GO" id="GO:0019903">
    <property type="term" value="F:protein phosphatase binding"/>
    <property type="evidence" value="ECO:0007669"/>
    <property type="project" value="TreeGrafter"/>
</dbReference>
<dbReference type="Pfam" id="PF21098">
    <property type="entry name" value="PH-GRAM_MTMR6-like"/>
    <property type="match status" value="1"/>
</dbReference>
<dbReference type="GO" id="GO:0005737">
    <property type="term" value="C:cytoplasm"/>
    <property type="evidence" value="ECO:0007669"/>
    <property type="project" value="TreeGrafter"/>
</dbReference>
<dbReference type="InterPro" id="IPR048994">
    <property type="entry name" value="PH-GRAM_MTMR6-9"/>
</dbReference>
<reference evidence="3" key="1">
    <citation type="submission" date="2019-12" db="EMBL/GenBank/DDBJ databases">
        <title>An insight into the sialome of adult female Ixodes ricinus ticks feeding for 6 days.</title>
        <authorList>
            <person name="Perner J."/>
            <person name="Ribeiro J.M.C."/>
        </authorList>
    </citation>
    <scope>NUCLEOTIDE SEQUENCE</scope>
    <source>
        <strain evidence="3">Semi-engorged</strain>
        <tissue evidence="3">Salivary glands</tissue>
    </source>
</reference>
<dbReference type="AlphaFoldDB" id="A0A6B0VG62"/>